<feature type="transmembrane region" description="Helical" evidence="1">
    <location>
        <begin position="79"/>
        <end position="103"/>
    </location>
</feature>
<feature type="transmembrane region" description="Helical" evidence="1">
    <location>
        <begin position="39"/>
        <end position="58"/>
    </location>
</feature>
<dbReference type="InterPro" id="IPR030802">
    <property type="entry name" value="Permease_MalE"/>
</dbReference>
<feature type="transmembrane region" description="Helical" evidence="1">
    <location>
        <begin position="261"/>
        <end position="280"/>
    </location>
</feature>
<protein>
    <recommendedName>
        <fullName evidence="3">Phospholipid ABC transporter permease protein MlaE</fullName>
    </recommendedName>
</protein>
<reference evidence="2" key="1">
    <citation type="submission" date="2018-06" db="EMBL/GenBank/DDBJ databases">
        <authorList>
            <person name="Zhirakovskaya E."/>
        </authorList>
    </citation>
    <scope>NUCLEOTIDE SEQUENCE</scope>
</reference>
<keyword evidence="1" id="KW-0472">Membrane</keyword>
<evidence type="ECO:0000256" key="1">
    <source>
        <dbReference type="SAM" id="Phobius"/>
    </source>
</evidence>
<sequence>MSNSETDSHNHNFLIKILRKVTNYFERVGRSFGKGIEELGYVLVLLGESLSWIFTGFLRKQPVRIYSVVKEVREIGVNAILIVSVLCIAVGIMLAIQGVATLRQFGQELFTVDLVAQAATREFAPLIVGILVAGRSGSAITARIGTMHESQEIDALRVIGINPVRHLGAPVLAGMLIAVPLLTMIGDFMCIIGSGVFVSLELGIGLDFYLERTIEVLTMNDLRQGIIKSYVFACIISLVGVSNGFQVGSGAEGVGRSTTRSVVLSISFIVVSDMVFTYFLNISEFT</sequence>
<dbReference type="AlphaFoldDB" id="A0A3B0ZJ48"/>
<keyword evidence="1" id="KW-1133">Transmembrane helix</keyword>
<feature type="transmembrane region" description="Helical" evidence="1">
    <location>
        <begin position="230"/>
        <end position="249"/>
    </location>
</feature>
<dbReference type="GO" id="GO:0043190">
    <property type="term" value="C:ATP-binding cassette (ABC) transporter complex"/>
    <property type="evidence" value="ECO:0007669"/>
    <property type="project" value="InterPro"/>
</dbReference>
<keyword evidence="1" id="KW-0812">Transmembrane</keyword>
<proteinExistence type="predicted"/>
<name>A0A3B0ZJ48_9ZZZZ</name>
<dbReference type="Pfam" id="PF02405">
    <property type="entry name" value="MlaE"/>
    <property type="match status" value="1"/>
</dbReference>
<evidence type="ECO:0000313" key="2">
    <source>
        <dbReference type="EMBL" id="VAW81324.1"/>
    </source>
</evidence>
<dbReference type="EMBL" id="UOFL01000216">
    <property type="protein sequence ID" value="VAW81324.1"/>
    <property type="molecule type" value="Genomic_DNA"/>
</dbReference>
<dbReference type="PANTHER" id="PTHR30188">
    <property type="entry name" value="ABC TRANSPORTER PERMEASE PROTEIN-RELATED"/>
    <property type="match status" value="1"/>
</dbReference>
<dbReference type="GO" id="GO:0005548">
    <property type="term" value="F:phospholipid transporter activity"/>
    <property type="evidence" value="ECO:0007669"/>
    <property type="project" value="TreeGrafter"/>
</dbReference>
<accession>A0A3B0ZJ48</accession>
<dbReference type="PANTHER" id="PTHR30188:SF3">
    <property type="entry name" value="ABC TRANSPORTER PERMEASE"/>
    <property type="match status" value="1"/>
</dbReference>
<evidence type="ECO:0008006" key="3">
    <source>
        <dbReference type="Google" id="ProtNLM"/>
    </source>
</evidence>
<feature type="transmembrane region" description="Helical" evidence="1">
    <location>
        <begin position="191"/>
        <end position="210"/>
    </location>
</feature>
<gene>
    <name evidence="2" type="ORF">MNBD_GAMMA12-1519</name>
</gene>
<organism evidence="2">
    <name type="scientific">hydrothermal vent metagenome</name>
    <dbReference type="NCBI Taxonomy" id="652676"/>
    <lineage>
        <taxon>unclassified sequences</taxon>
        <taxon>metagenomes</taxon>
        <taxon>ecological metagenomes</taxon>
    </lineage>
</organism>